<keyword evidence="14 15" id="KW-0472">Membrane</keyword>
<dbReference type="Proteomes" id="UP000252023">
    <property type="component" value="Chromosome"/>
</dbReference>
<evidence type="ECO:0000256" key="7">
    <source>
        <dbReference type="ARBA" id="ARBA00022679"/>
    </source>
</evidence>
<dbReference type="CDD" id="cd00082">
    <property type="entry name" value="HisKA"/>
    <property type="match status" value="1"/>
</dbReference>
<evidence type="ECO:0000256" key="12">
    <source>
        <dbReference type="ARBA" id="ARBA00022989"/>
    </source>
</evidence>
<feature type="domain" description="Histidine kinase" evidence="16">
    <location>
        <begin position="251"/>
        <end position="450"/>
    </location>
</feature>
<dbReference type="InterPro" id="IPR005467">
    <property type="entry name" value="His_kinase_dom"/>
</dbReference>
<dbReference type="InterPro" id="IPR003661">
    <property type="entry name" value="HisK_dim/P_dom"/>
</dbReference>
<keyword evidence="9" id="KW-0547">Nucleotide-binding</keyword>
<dbReference type="SMART" id="SM00388">
    <property type="entry name" value="HisKA"/>
    <property type="match status" value="1"/>
</dbReference>
<name>A0A344PLI4_9RHOB</name>
<dbReference type="Pfam" id="PF02518">
    <property type="entry name" value="HATPase_c"/>
    <property type="match status" value="1"/>
</dbReference>
<dbReference type="SUPFAM" id="SSF55874">
    <property type="entry name" value="ATPase domain of HSP90 chaperone/DNA topoisomerase II/histidine kinase"/>
    <property type="match status" value="1"/>
</dbReference>
<dbReference type="EMBL" id="CP030918">
    <property type="protein sequence ID" value="AXC50239.1"/>
    <property type="molecule type" value="Genomic_DNA"/>
</dbReference>
<keyword evidence="4" id="KW-1003">Cell membrane</keyword>
<evidence type="ECO:0000256" key="6">
    <source>
        <dbReference type="ARBA" id="ARBA00022553"/>
    </source>
</evidence>
<comment type="catalytic activity">
    <reaction evidence="1">
        <text>ATP + protein L-histidine = ADP + protein N-phospho-L-histidine.</text>
        <dbReference type="EC" id="2.7.13.3"/>
    </reaction>
</comment>
<protein>
    <recommendedName>
        <fullName evidence="3">histidine kinase</fullName>
        <ecNumber evidence="3">2.7.13.3</ecNumber>
    </recommendedName>
</protein>
<keyword evidence="19" id="KW-1185">Reference proteome</keyword>
<dbReference type="Gene3D" id="1.10.287.130">
    <property type="match status" value="1"/>
</dbReference>
<evidence type="ECO:0000256" key="15">
    <source>
        <dbReference type="SAM" id="Phobius"/>
    </source>
</evidence>
<evidence type="ECO:0000313" key="18">
    <source>
        <dbReference type="EMBL" id="AXC50239.1"/>
    </source>
</evidence>
<evidence type="ECO:0000256" key="14">
    <source>
        <dbReference type="ARBA" id="ARBA00023136"/>
    </source>
</evidence>
<feature type="domain" description="HAMP" evidence="17">
    <location>
        <begin position="191"/>
        <end position="243"/>
    </location>
</feature>
<dbReference type="InterPro" id="IPR036097">
    <property type="entry name" value="HisK_dim/P_sf"/>
</dbReference>
<evidence type="ECO:0000256" key="4">
    <source>
        <dbReference type="ARBA" id="ARBA00022475"/>
    </source>
</evidence>
<evidence type="ECO:0000256" key="3">
    <source>
        <dbReference type="ARBA" id="ARBA00012438"/>
    </source>
</evidence>
<proteinExistence type="predicted"/>
<dbReference type="CDD" id="cd00075">
    <property type="entry name" value="HATPase"/>
    <property type="match status" value="1"/>
</dbReference>
<sequence>MMRLVPRSLLGQLALLILGAFLAAQAISIWLFADERGAAIRAAQRFETVERAEAVARALDAAPTESQESILAAVNSRLVRFSVGDGPLVETGRMELPALEGGDIRATEITVSPHDGQPAEPPAAFAWLHERMRAAGVAPVEFRISIPLGEGDWLNVQARFQRPDIQAPPALMGATLLSLALLMAALWFGLGRITRPLRQLADAADGLGLDAPAPKMPRHGPREVRALSDALGRMHARLTAMIADRTRMLAALGHDLRSPITALRVRAEMVDDDETRERMAATLEEMQEMVDSTLAYARGVSTDQPMETCDLSLLVGELADELSETGPQIAVLSSEPVRAEVRRTAIRRALRNLMENAQRYGRGARVSVTRVGDRAEMRIEDDGPGIPEQDLDKVFDPFTRLETSRSRETGGIGLGLPIARAILRAHGGDVVLSNRAEGGLRATVQLPLSHFRRSET</sequence>
<dbReference type="InterPro" id="IPR003660">
    <property type="entry name" value="HAMP_dom"/>
</dbReference>
<evidence type="ECO:0000256" key="2">
    <source>
        <dbReference type="ARBA" id="ARBA00004429"/>
    </source>
</evidence>
<dbReference type="PANTHER" id="PTHR44936:SF5">
    <property type="entry name" value="SENSOR HISTIDINE KINASE ENVZ"/>
    <property type="match status" value="1"/>
</dbReference>
<dbReference type="InterPro" id="IPR036890">
    <property type="entry name" value="HATPase_C_sf"/>
</dbReference>
<keyword evidence="7" id="KW-0808">Transferase</keyword>
<keyword evidence="10" id="KW-0418">Kinase</keyword>
<evidence type="ECO:0000256" key="13">
    <source>
        <dbReference type="ARBA" id="ARBA00023012"/>
    </source>
</evidence>
<dbReference type="GO" id="GO:0005524">
    <property type="term" value="F:ATP binding"/>
    <property type="evidence" value="ECO:0007669"/>
    <property type="project" value="UniProtKB-KW"/>
</dbReference>
<evidence type="ECO:0000256" key="8">
    <source>
        <dbReference type="ARBA" id="ARBA00022692"/>
    </source>
</evidence>
<dbReference type="AlphaFoldDB" id="A0A344PLI4"/>
<organism evidence="18 19">
    <name type="scientific">Paracoccus suum</name>
    <dbReference type="NCBI Taxonomy" id="2259340"/>
    <lineage>
        <taxon>Bacteria</taxon>
        <taxon>Pseudomonadati</taxon>
        <taxon>Pseudomonadota</taxon>
        <taxon>Alphaproteobacteria</taxon>
        <taxon>Rhodobacterales</taxon>
        <taxon>Paracoccaceae</taxon>
        <taxon>Paracoccus</taxon>
    </lineage>
</organism>
<reference evidence="19" key="1">
    <citation type="submission" date="2018-07" db="EMBL/GenBank/DDBJ databases">
        <title>Genome sequencing of Paracoccus sp. SC2-6.</title>
        <authorList>
            <person name="Heo J."/>
            <person name="Kim S.-J."/>
            <person name="Kwon S.-W."/>
        </authorList>
    </citation>
    <scope>NUCLEOTIDE SEQUENCE [LARGE SCALE GENOMIC DNA]</scope>
    <source>
        <strain evidence="19">SC2-6</strain>
    </source>
</reference>
<evidence type="ECO:0000259" key="16">
    <source>
        <dbReference type="PROSITE" id="PS50109"/>
    </source>
</evidence>
<keyword evidence="13" id="KW-0902">Two-component regulatory system</keyword>
<keyword evidence="5" id="KW-0997">Cell inner membrane</keyword>
<dbReference type="PRINTS" id="PR00344">
    <property type="entry name" value="BCTRLSENSOR"/>
</dbReference>
<dbReference type="GO" id="GO:0005886">
    <property type="term" value="C:plasma membrane"/>
    <property type="evidence" value="ECO:0007669"/>
    <property type="project" value="UniProtKB-SubCell"/>
</dbReference>
<evidence type="ECO:0000256" key="5">
    <source>
        <dbReference type="ARBA" id="ARBA00022519"/>
    </source>
</evidence>
<dbReference type="OrthoDB" id="9804645at2"/>
<dbReference type="KEGG" id="pars:DRW48_11510"/>
<gene>
    <name evidence="18" type="ORF">DRW48_11510</name>
</gene>
<dbReference type="PANTHER" id="PTHR44936">
    <property type="entry name" value="SENSOR PROTEIN CREC"/>
    <property type="match status" value="1"/>
</dbReference>
<feature type="transmembrane region" description="Helical" evidence="15">
    <location>
        <begin position="170"/>
        <end position="190"/>
    </location>
</feature>
<evidence type="ECO:0000256" key="9">
    <source>
        <dbReference type="ARBA" id="ARBA00022741"/>
    </source>
</evidence>
<dbReference type="InterPro" id="IPR050980">
    <property type="entry name" value="2C_sensor_his_kinase"/>
</dbReference>
<comment type="subcellular location">
    <subcellularLocation>
        <location evidence="2">Cell inner membrane</location>
        <topology evidence="2">Multi-pass membrane protein</topology>
    </subcellularLocation>
</comment>
<dbReference type="SMART" id="SM00387">
    <property type="entry name" value="HATPase_c"/>
    <property type="match status" value="1"/>
</dbReference>
<dbReference type="GO" id="GO:0000155">
    <property type="term" value="F:phosphorelay sensor kinase activity"/>
    <property type="evidence" value="ECO:0007669"/>
    <property type="project" value="InterPro"/>
</dbReference>
<dbReference type="SUPFAM" id="SSF47384">
    <property type="entry name" value="Homodimeric domain of signal transducing histidine kinase"/>
    <property type="match status" value="1"/>
</dbReference>
<evidence type="ECO:0000256" key="11">
    <source>
        <dbReference type="ARBA" id="ARBA00022840"/>
    </source>
</evidence>
<evidence type="ECO:0000313" key="19">
    <source>
        <dbReference type="Proteomes" id="UP000252023"/>
    </source>
</evidence>
<evidence type="ECO:0000259" key="17">
    <source>
        <dbReference type="PROSITE" id="PS50885"/>
    </source>
</evidence>
<evidence type="ECO:0000256" key="1">
    <source>
        <dbReference type="ARBA" id="ARBA00000085"/>
    </source>
</evidence>
<dbReference type="InterPro" id="IPR003594">
    <property type="entry name" value="HATPase_dom"/>
</dbReference>
<accession>A0A344PLI4</accession>
<evidence type="ECO:0000256" key="10">
    <source>
        <dbReference type="ARBA" id="ARBA00022777"/>
    </source>
</evidence>
<dbReference type="InterPro" id="IPR004358">
    <property type="entry name" value="Sig_transdc_His_kin-like_C"/>
</dbReference>
<keyword evidence="6" id="KW-0597">Phosphoprotein</keyword>
<keyword evidence="11" id="KW-0067">ATP-binding</keyword>
<keyword evidence="8 15" id="KW-0812">Transmembrane</keyword>
<dbReference type="Gene3D" id="3.30.565.10">
    <property type="entry name" value="Histidine kinase-like ATPase, C-terminal domain"/>
    <property type="match status" value="1"/>
</dbReference>
<dbReference type="PROSITE" id="PS50885">
    <property type="entry name" value="HAMP"/>
    <property type="match status" value="1"/>
</dbReference>
<dbReference type="PROSITE" id="PS50109">
    <property type="entry name" value="HIS_KIN"/>
    <property type="match status" value="1"/>
</dbReference>
<dbReference type="Pfam" id="PF00512">
    <property type="entry name" value="HisKA"/>
    <property type="match status" value="1"/>
</dbReference>
<dbReference type="SMART" id="SM00304">
    <property type="entry name" value="HAMP"/>
    <property type="match status" value="1"/>
</dbReference>
<dbReference type="EC" id="2.7.13.3" evidence="3"/>
<keyword evidence="12 15" id="KW-1133">Transmembrane helix</keyword>